<keyword evidence="3" id="KW-0255">Endonuclease</keyword>
<dbReference type="EMBL" id="AJ278322">
    <property type="protein sequence ID" value="CAJ29738.1"/>
    <property type="molecule type" value="Genomic_DNA"/>
</dbReference>
<dbReference type="Proteomes" id="UP000001531">
    <property type="component" value="Segment"/>
</dbReference>
<dbReference type="GO" id="GO:0004519">
    <property type="term" value="F:endonuclease activity"/>
    <property type="evidence" value="ECO:0007669"/>
    <property type="project" value="UniProtKB-KW"/>
</dbReference>
<evidence type="ECO:0000313" key="3">
    <source>
        <dbReference type="EMBL" id="CAJ29738.1"/>
    </source>
</evidence>
<organism evidence="3 4">
    <name type="scientific">Corynebacterium phage BFK20</name>
    <dbReference type="NCBI Taxonomy" id="28358"/>
    <lineage>
        <taxon>Viruses</taxon>
        <taxon>Duplodnaviria</taxon>
        <taxon>Heunggongvirae</taxon>
        <taxon>Uroviricota</taxon>
        <taxon>Caudoviricetes</taxon>
        <taxon>Sasvirus</taxon>
        <taxon>Sasvirus BFK20</taxon>
    </lineage>
</organism>
<accession>Q3V5E0</accession>
<dbReference type="GO" id="GO:0003676">
    <property type="term" value="F:nucleic acid binding"/>
    <property type="evidence" value="ECO:0007669"/>
    <property type="project" value="InterPro"/>
</dbReference>
<dbReference type="InterPro" id="IPR003615">
    <property type="entry name" value="HNH_nuc"/>
</dbReference>
<dbReference type="GeneID" id="5580337"/>
<reference evidence="3 4" key="2">
    <citation type="journal article" date="1994" name="Acta Virol.">
        <title>Characterization and sequence analysis of the F2 promoter from corynephage BFK20.</title>
        <authorList>
            <person name="Koptides M."/>
            <person name="Ugorcakova J."/>
            <person name="Baloghova E."/>
            <person name="Bukovska G."/>
            <person name="Timko J."/>
        </authorList>
    </citation>
    <scope>NUCLEOTIDE SEQUENCE [LARGE SCALE GENOMIC DNA]</scope>
</reference>
<keyword evidence="4" id="KW-1185">Reference proteome</keyword>
<evidence type="ECO:0000259" key="2">
    <source>
        <dbReference type="SMART" id="SM00507"/>
    </source>
</evidence>
<dbReference type="KEGG" id="vg:5580337"/>
<dbReference type="Gene3D" id="1.10.30.50">
    <property type="match status" value="1"/>
</dbReference>
<dbReference type="InterPro" id="IPR002711">
    <property type="entry name" value="HNH"/>
</dbReference>
<dbReference type="RefSeq" id="YP_001456785.1">
    <property type="nucleotide sequence ID" value="NC_009799.3"/>
</dbReference>
<protein>
    <submittedName>
        <fullName evidence="3">Gp55, HNH endonuclease</fullName>
    </submittedName>
</protein>
<name>Q3V5E0_9CAUD</name>
<gene>
    <name evidence="3" type="primary">ORF55</name>
</gene>
<reference evidence="3 4" key="4">
    <citation type="journal article" date="2007" name="Virology">
        <title>Transcriptional profiling of bacteriophage BFK20: coexpression interrogated by "guilt-by-association" algorithm.</title>
        <authorList>
            <person name="Majtan T."/>
            <person name="Halgasova N."/>
            <person name="Bukovska G."/>
            <person name="Timko J."/>
        </authorList>
    </citation>
    <scope>NUCLEOTIDE SEQUENCE [LARGE SCALE GENOMIC DNA]</scope>
</reference>
<dbReference type="SMART" id="SM00507">
    <property type="entry name" value="HNHc"/>
    <property type="match status" value="1"/>
</dbReference>
<sequence length="96" mass="10461">MPFKPTRATMKLVAQYKRECAEAGLPCWLCGQPIDYEADASTGNPNAFNVDHAIPTSVDPDLELDVENFRPSHASCNKSRGNKPPVFALGAPSEAW</sequence>
<evidence type="ECO:0000256" key="1">
    <source>
        <dbReference type="SAM" id="MobiDB-lite"/>
    </source>
</evidence>
<dbReference type="GO" id="GO:0008270">
    <property type="term" value="F:zinc ion binding"/>
    <property type="evidence" value="ECO:0007669"/>
    <property type="project" value="InterPro"/>
</dbReference>
<keyword evidence="3" id="KW-0540">Nuclease</keyword>
<dbReference type="Pfam" id="PF01844">
    <property type="entry name" value="HNH"/>
    <property type="match status" value="1"/>
</dbReference>
<evidence type="ECO:0000313" key="4">
    <source>
        <dbReference type="Proteomes" id="UP000001531"/>
    </source>
</evidence>
<keyword evidence="3" id="KW-0378">Hydrolase</keyword>
<reference evidence="3 4" key="1">
    <citation type="journal article" date="1992" name="J. Gen. Microbiol.">
        <title>Characterization of bacteriophage BFK20 from Brevibacterium flavum.</title>
        <authorList>
            <person name="Koptides M."/>
            <person name="Barak I."/>
            <person name="Sisova M."/>
            <person name="Baloghova E."/>
            <person name="Ugorcakova J."/>
        </authorList>
    </citation>
    <scope>NUCLEOTIDE SEQUENCE [LARGE SCALE GENOMIC DNA]</scope>
</reference>
<feature type="domain" description="HNH nuclease" evidence="2">
    <location>
        <begin position="15"/>
        <end position="78"/>
    </location>
</feature>
<proteinExistence type="predicted"/>
<dbReference type="OrthoDB" id="24202at10239"/>
<reference evidence="3 4" key="3">
    <citation type="journal article" date="2006" name="Virology">
        <title>Complete nucleotide sequence and genome analysis of bacteriophage BFK20--a lytic phage of the industrial producer Brevibacterium flavum.</title>
        <authorList>
            <person name="Bukovska G."/>
            <person name="Klucar L."/>
            <person name="Vlcek C."/>
            <person name="Adamovic J."/>
            <person name="Turna J."/>
            <person name="Timko J."/>
        </authorList>
    </citation>
    <scope>NUCLEOTIDE SEQUENCE [LARGE SCALE GENOMIC DNA]</scope>
</reference>
<feature type="region of interest" description="Disordered" evidence="1">
    <location>
        <begin position="74"/>
        <end position="96"/>
    </location>
</feature>